<evidence type="ECO:0000256" key="9">
    <source>
        <dbReference type="ARBA" id="ARBA00023065"/>
    </source>
</evidence>
<name>W0I7V7_9EURY</name>
<dbReference type="RefSeq" id="WP_042681035.1">
    <property type="nucleotide sequence ID" value="NZ_CP006965.1"/>
</dbReference>
<feature type="transmembrane region" description="Helical" evidence="13">
    <location>
        <begin position="379"/>
        <end position="400"/>
    </location>
</feature>
<evidence type="ECO:0000256" key="12">
    <source>
        <dbReference type="RuleBase" id="RU362091"/>
    </source>
</evidence>
<dbReference type="Pfam" id="PF00474">
    <property type="entry name" value="SSF"/>
    <property type="match status" value="1"/>
</dbReference>
<feature type="transmembrane region" description="Helical" evidence="13">
    <location>
        <begin position="192"/>
        <end position="218"/>
    </location>
</feature>
<dbReference type="OrthoDB" id="19182at2157"/>
<evidence type="ECO:0000256" key="7">
    <source>
        <dbReference type="ARBA" id="ARBA00022989"/>
    </source>
</evidence>
<keyword evidence="3" id="KW-0813">Transport</keyword>
<dbReference type="AlphaFoldDB" id="W0I7V7"/>
<feature type="transmembrane region" description="Helical" evidence="13">
    <location>
        <begin position="442"/>
        <end position="461"/>
    </location>
</feature>
<evidence type="ECO:0000256" key="1">
    <source>
        <dbReference type="ARBA" id="ARBA00004651"/>
    </source>
</evidence>
<evidence type="ECO:0000256" key="2">
    <source>
        <dbReference type="ARBA" id="ARBA00006434"/>
    </source>
</evidence>
<keyword evidence="10 13" id="KW-0472">Membrane</keyword>
<dbReference type="GO" id="GO:0015293">
    <property type="term" value="F:symporter activity"/>
    <property type="evidence" value="ECO:0007669"/>
    <property type="project" value="UniProtKB-KW"/>
</dbReference>
<proteinExistence type="inferred from homology"/>
<comment type="similarity">
    <text evidence="2 12">Belongs to the sodium:solute symporter (SSF) (TC 2.A.21) family.</text>
</comment>
<sequence>METWQIATTIIVIYSILVIGIGIFAGRVLKRSMEDFYVLGRKGSTLVTFLATAATYHSAFAFLTSVAVFATAGITFWIVASAWTVLAGVFMYLVGPRIYRIGKARGHITPADMLSDFYDSKTLGLITAIVMALFIIAYIVVQAVGLGIILDVASQGHIPYQWASLVLILVAAIYLFLGGLRAAYWTDVLQGIWMYLGIFLAAALIVGKLVPGGFTALMDSVRAVNPKLLTMNWTPQKTLGAILIYGPGLMLLQHLWIKYYIAKDERSLKASAIGTAIYLSTYYIAAALIGLSAAVANVKGVPGVLQPGFISALKAQYGSADAVAAVMIYKLLNPVLAGFLLAGATAAAMSTLDSFLGSTSMILVRDIYQKYIKPDADEGHYIFVSRIFMIIWALIGWYFALLKPGLIFNIAAIACAGGLQFLPLVLQAVIPTTKKYINKNGAIWGLIVGSILAAFLSPQIGGKLHLPVLEHPAVAGLVGVIANVVIALIISALTKPSEKEIEIMEAYKKVLQA</sequence>
<keyword evidence="7 13" id="KW-1133">Transmembrane helix</keyword>
<dbReference type="PANTHER" id="PTHR48086:SF3">
    <property type="entry name" value="SODIUM_PROLINE SYMPORTER"/>
    <property type="match status" value="1"/>
</dbReference>
<keyword evidence="5 13" id="KW-0812">Transmembrane</keyword>
<evidence type="ECO:0000256" key="3">
    <source>
        <dbReference type="ARBA" id="ARBA00022448"/>
    </source>
</evidence>
<dbReference type="GO" id="GO:0006814">
    <property type="term" value="P:sodium ion transport"/>
    <property type="evidence" value="ECO:0007669"/>
    <property type="project" value="UniProtKB-KW"/>
</dbReference>
<feature type="transmembrane region" description="Helical" evidence="13">
    <location>
        <begin position="74"/>
        <end position="95"/>
    </location>
</feature>
<keyword evidence="9" id="KW-0406">Ion transport</keyword>
<keyword evidence="11" id="KW-0739">Sodium transport</keyword>
<evidence type="ECO:0000256" key="11">
    <source>
        <dbReference type="ARBA" id="ARBA00023201"/>
    </source>
</evidence>
<reference evidence="14 15" key="1">
    <citation type="journal article" date="2014" name="Int. J. Syst. Evol. Microbiol.">
        <title>Thermococcus paralvinellae sp. nov. and Thermococcus cleftensis sp. nov. of hyperthermophilic heterotrophs from deep-sea hydrothermal vents.</title>
        <authorList>
            <person name="Hensley S.A."/>
            <person name="Jung J.H."/>
            <person name="Park C.S."/>
            <person name="Holden J.F."/>
        </authorList>
    </citation>
    <scope>NUCLEOTIDE SEQUENCE [LARGE SCALE GENOMIC DNA]</scope>
    <source>
        <strain evidence="14 15">ES1</strain>
    </source>
</reference>
<evidence type="ECO:0000256" key="8">
    <source>
        <dbReference type="ARBA" id="ARBA00023053"/>
    </source>
</evidence>
<keyword evidence="8" id="KW-0915">Sodium</keyword>
<comment type="subcellular location">
    <subcellularLocation>
        <location evidence="1">Cell membrane</location>
        <topology evidence="1">Multi-pass membrane protein</topology>
    </subcellularLocation>
</comment>
<feature type="transmembrane region" description="Helical" evidence="13">
    <location>
        <begin position="335"/>
        <end position="358"/>
    </location>
</feature>
<evidence type="ECO:0000256" key="13">
    <source>
        <dbReference type="SAM" id="Phobius"/>
    </source>
</evidence>
<feature type="transmembrane region" description="Helical" evidence="13">
    <location>
        <begin position="273"/>
        <end position="296"/>
    </location>
</feature>
<gene>
    <name evidence="14" type="ORF">TES1_1109</name>
</gene>
<protein>
    <submittedName>
        <fullName evidence="14">Putative Na+/solute symporter</fullName>
    </submittedName>
</protein>
<dbReference type="GO" id="GO:0005886">
    <property type="term" value="C:plasma membrane"/>
    <property type="evidence" value="ECO:0007669"/>
    <property type="project" value="UniProtKB-SubCell"/>
</dbReference>
<dbReference type="CDD" id="cd10322">
    <property type="entry name" value="SLC5sbd"/>
    <property type="match status" value="1"/>
</dbReference>
<evidence type="ECO:0000313" key="14">
    <source>
        <dbReference type="EMBL" id="AHF80493.1"/>
    </source>
</evidence>
<accession>W0I7V7</accession>
<keyword evidence="4" id="KW-1003">Cell membrane</keyword>
<feature type="transmembrane region" description="Helical" evidence="13">
    <location>
        <begin position="46"/>
        <end position="68"/>
    </location>
</feature>
<dbReference type="Gene3D" id="1.20.1730.10">
    <property type="entry name" value="Sodium/glucose cotransporter"/>
    <property type="match status" value="1"/>
</dbReference>
<evidence type="ECO:0000256" key="5">
    <source>
        <dbReference type="ARBA" id="ARBA00022692"/>
    </source>
</evidence>
<dbReference type="PANTHER" id="PTHR48086">
    <property type="entry name" value="SODIUM/PROLINE SYMPORTER-RELATED"/>
    <property type="match status" value="1"/>
</dbReference>
<dbReference type="InterPro" id="IPR038377">
    <property type="entry name" value="Na/Glc_symporter_sf"/>
</dbReference>
<dbReference type="STRING" id="582419.TES1_1109"/>
<evidence type="ECO:0000256" key="4">
    <source>
        <dbReference type="ARBA" id="ARBA00022475"/>
    </source>
</evidence>
<dbReference type="GeneID" id="24907423"/>
<dbReference type="InterPro" id="IPR050277">
    <property type="entry name" value="Sodium:Solute_Symporter"/>
</dbReference>
<feature type="transmembrane region" description="Helical" evidence="13">
    <location>
        <begin position="473"/>
        <end position="494"/>
    </location>
</feature>
<evidence type="ECO:0000256" key="10">
    <source>
        <dbReference type="ARBA" id="ARBA00023136"/>
    </source>
</evidence>
<dbReference type="PROSITE" id="PS50283">
    <property type="entry name" value="NA_SOLUT_SYMP_3"/>
    <property type="match status" value="1"/>
</dbReference>
<evidence type="ECO:0000313" key="15">
    <source>
        <dbReference type="Proteomes" id="UP000019027"/>
    </source>
</evidence>
<organism evidence="14 15">
    <name type="scientific">Thermococcus paralvinellae</name>
    <dbReference type="NCBI Taxonomy" id="582419"/>
    <lineage>
        <taxon>Archaea</taxon>
        <taxon>Methanobacteriati</taxon>
        <taxon>Methanobacteriota</taxon>
        <taxon>Thermococci</taxon>
        <taxon>Thermococcales</taxon>
        <taxon>Thermococcaceae</taxon>
        <taxon>Thermococcus</taxon>
    </lineage>
</organism>
<feature type="transmembrane region" description="Helical" evidence="13">
    <location>
        <begin position="406"/>
        <end position="430"/>
    </location>
</feature>
<evidence type="ECO:0000256" key="6">
    <source>
        <dbReference type="ARBA" id="ARBA00022847"/>
    </source>
</evidence>
<dbReference type="KEGG" id="ths:TES1_1109"/>
<feature type="transmembrane region" description="Helical" evidence="13">
    <location>
        <begin position="238"/>
        <end position="261"/>
    </location>
</feature>
<dbReference type="Proteomes" id="UP000019027">
    <property type="component" value="Chromosome"/>
</dbReference>
<dbReference type="HOGENOM" id="CLU_018808_15_2_2"/>
<keyword evidence="15" id="KW-1185">Reference proteome</keyword>
<feature type="transmembrane region" description="Helical" evidence="13">
    <location>
        <begin position="123"/>
        <end position="150"/>
    </location>
</feature>
<feature type="transmembrane region" description="Helical" evidence="13">
    <location>
        <begin position="162"/>
        <end position="180"/>
    </location>
</feature>
<feature type="transmembrane region" description="Helical" evidence="13">
    <location>
        <begin position="6"/>
        <end position="25"/>
    </location>
</feature>
<keyword evidence="6" id="KW-0769">Symport</keyword>
<dbReference type="EMBL" id="CP006965">
    <property type="protein sequence ID" value="AHF80493.1"/>
    <property type="molecule type" value="Genomic_DNA"/>
</dbReference>
<dbReference type="InterPro" id="IPR001734">
    <property type="entry name" value="Na/solute_symporter"/>
</dbReference>